<dbReference type="PANTHER" id="PTHR42966">
    <property type="entry name" value="N-ACETYLNEURAMINATE SYNTHASE"/>
    <property type="match status" value="1"/>
</dbReference>
<sequence length="361" mass="38731">MNHVFIIAEAGVNHNGSLKVALELIDAAKEAGADAVKFQTFKSGAVISMDAPKAEYQKTTTGTSESQLDMVRKLELSAEDHIQLLQHCEKRGILFLSTPFDVQSAELLVRELGVPQLKVPSGELTNAPFLLKIAGYGLPVIVSTGMSTLGEAEMALGVLAFGFLGLSETPSETAFRNAFASDAGQAVLREKVTILQCTTEYPAPFAQVNLKAMDTLGAAFGLPVGLSDHTPGYAIPIAAVARGATLIEKHFTLDRNLPGPDHMASLEPHELKAMVEGIRQVTVAIGDGCKRPSADEIGNRTIARRSLVAATAVKRGEIWTESNLTCKRPGDGVSPYRFWDFIGKPATREYRADEKLDAGLE</sequence>
<dbReference type="AlphaFoldDB" id="A0A202B4T5"/>
<dbReference type="Proteomes" id="UP000196342">
    <property type="component" value="Unassembled WGS sequence"/>
</dbReference>
<dbReference type="InterPro" id="IPR051690">
    <property type="entry name" value="PseI-like"/>
</dbReference>
<dbReference type="CDD" id="cd11615">
    <property type="entry name" value="SAF_NeuB_like"/>
    <property type="match status" value="1"/>
</dbReference>
<dbReference type="InterPro" id="IPR013785">
    <property type="entry name" value="Aldolase_TIM"/>
</dbReference>
<dbReference type="InterPro" id="IPR020007">
    <property type="entry name" value="NeuB/NeuA"/>
</dbReference>
<evidence type="ECO:0000313" key="3">
    <source>
        <dbReference type="Proteomes" id="UP000196342"/>
    </source>
</evidence>
<dbReference type="GO" id="GO:0016051">
    <property type="term" value="P:carbohydrate biosynthetic process"/>
    <property type="evidence" value="ECO:0007669"/>
    <property type="project" value="InterPro"/>
</dbReference>
<dbReference type="InterPro" id="IPR013132">
    <property type="entry name" value="PseI/NeuA/B-like_N"/>
</dbReference>
<evidence type="ECO:0000259" key="1">
    <source>
        <dbReference type="PROSITE" id="PS50844"/>
    </source>
</evidence>
<keyword evidence="3" id="KW-1185">Reference proteome</keyword>
<dbReference type="SUPFAM" id="SSF51569">
    <property type="entry name" value="Aldolase"/>
    <property type="match status" value="1"/>
</dbReference>
<dbReference type="InterPro" id="IPR006190">
    <property type="entry name" value="SAF_AFP_Neu5Ac"/>
</dbReference>
<proteinExistence type="predicted"/>
<dbReference type="InterPro" id="IPR057736">
    <property type="entry name" value="SAF_PseI/NeuA/NeuB"/>
</dbReference>
<dbReference type="EMBL" id="NHOO01000017">
    <property type="protein sequence ID" value="OVE46534.1"/>
    <property type="molecule type" value="Genomic_DNA"/>
</dbReference>
<dbReference type="RefSeq" id="WP_087698515.1">
    <property type="nucleotide sequence ID" value="NZ_NHOO01000017.1"/>
</dbReference>
<dbReference type="InterPro" id="IPR036732">
    <property type="entry name" value="AFP_Neu5c_C_sf"/>
</dbReference>
<dbReference type="SUPFAM" id="SSF51269">
    <property type="entry name" value="AFP III-like domain"/>
    <property type="match status" value="1"/>
</dbReference>
<accession>A0A202B4T5</accession>
<organism evidence="2 3">
    <name type="scientific">Chromobacterium violaceum</name>
    <dbReference type="NCBI Taxonomy" id="536"/>
    <lineage>
        <taxon>Bacteria</taxon>
        <taxon>Pseudomonadati</taxon>
        <taxon>Pseudomonadota</taxon>
        <taxon>Betaproteobacteria</taxon>
        <taxon>Neisseriales</taxon>
        <taxon>Chromobacteriaceae</taxon>
        <taxon>Chromobacterium</taxon>
    </lineage>
</organism>
<dbReference type="NCBIfam" id="TIGR03569">
    <property type="entry name" value="NeuB_NnaB"/>
    <property type="match status" value="1"/>
</dbReference>
<dbReference type="PANTHER" id="PTHR42966:SF1">
    <property type="entry name" value="SIALIC ACID SYNTHASE"/>
    <property type="match status" value="1"/>
</dbReference>
<dbReference type="PROSITE" id="PS50844">
    <property type="entry name" value="AFP_LIKE"/>
    <property type="match status" value="1"/>
</dbReference>
<comment type="caution">
    <text evidence="2">The sequence shown here is derived from an EMBL/GenBank/DDBJ whole genome shotgun (WGS) entry which is preliminary data.</text>
</comment>
<name>A0A202B4T5_CHRVL</name>
<gene>
    <name evidence="2" type="ORF">CBW21_17980</name>
</gene>
<dbReference type="GO" id="GO:0047444">
    <property type="term" value="F:N-acylneuraminate-9-phosphate synthase activity"/>
    <property type="evidence" value="ECO:0007669"/>
    <property type="project" value="TreeGrafter"/>
</dbReference>
<dbReference type="Pfam" id="PF03102">
    <property type="entry name" value="NeuB"/>
    <property type="match status" value="1"/>
</dbReference>
<reference evidence="2 3" key="1">
    <citation type="submission" date="2017-05" db="EMBL/GenBank/DDBJ databases">
        <title>Chromobacterium violaceum GHPS1 isolated from Hydrocarbon polluted soil in French Guiana display an awesome secondary metabolite arsenal and a battery of drug and heavy-metal-resistance and detoxification of xenobiotics proteins.</title>
        <authorList>
            <person name="Belbahri L."/>
        </authorList>
    </citation>
    <scope>NUCLEOTIDE SEQUENCE [LARGE SCALE GENOMIC DNA]</scope>
    <source>
        <strain evidence="2 3">GHPS1</strain>
    </source>
</reference>
<dbReference type="Gene3D" id="3.20.20.70">
    <property type="entry name" value="Aldolase class I"/>
    <property type="match status" value="1"/>
</dbReference>
<evidence type="ECO:0000313" key="2">
    <source>
        <dbReference type="EMBL" id="OVE46534.1"/>
    </source>
</evidence>
<dbReference type="Gene3D" id="3.90.1210.10">
    <property type="entry name" value="Antifreeze-like/N-acetylneuraminic acid synthase C-terminal domain"/>
    <property type="match status" value="1"/>
</dbReference>
<protein>
    <submittedName>
        <fullName evidence="2">N-acetylneuraminate synthase</fullName>
    </submittedName>
</protein>
<feature type="domain" description="AFP-like" evidence="1">
    <location>
        <begin position="306"/>
        <end position="361"/>
    </location>
</feature>